<feature type="compositionally biased region" description="Basic residues" evidence="1">
    <location>
        <begin position="63"/>
        <end position="73"/>
    </location>
</feature>
<feature type="non-terminal residue" evidence="2">
    <location>
        <position position="1"/>
    </location>
</feature>
<organism evidence="2 3">
    <name type="scientific">Sphenostylis stenocarpa</name>
    <dbReference type="NCBI Taxonomy" id="92480"/>
    <lineage>
        <taxon>Eukaryota</taxon>
        <taxon>Viridiplantae</taxon>
        <taxon>Streptophyta</taxon>
        <taxon>Embryophyta</taxon>
        <taxon>Tracheophyta</taxon>
        <taxon>Spermatophyta</taxon>
        <taxon>Magnoliopsida</taxon>
        <taxon>eudicotyledons</taxon>
        <taxon>Gunneridae</taxon>
        <taxon>Pentapetalae</taxon>
        <taxon>rosids</taxon>
        <taxon>fabids</taxon>
        <taxon>Fabales</taxon>
        <taxon>Fabaceae</taxon>
        <taxon>Papilionoideae</taxon>
        <taxon>50 kb inversion clade</taxon>
        <taxon>NPAAA clade</taxon>
        <taxon>indigoferoid/millettioid clade</taxon>
        <taxon>Phaseoleae</taxon>
        <taxon>Sphenostylis</taxon>
    </lineage>
</organism>
<dbReference type="Gramene" id="rna-AYBTSS11_LOCUS17283">
    <property type="protein sequence ID" value="CAJ1957591.1"/>
    <property type="gene ID" value="gene-AYBTSS11_LOCUS17283"/>
</dbReference>
<name>A0AA86TA77_9FABA</name>
<keyword evidence="3" id="KW-1185">Reference proteome</keyword>
<gene>
    <name evidence="2" type="ORF">AYBTSS11_LOCUS17283</name>
</gene>
<dbReference type="Proteomes" id="UP001189624">
    <property type="component" value="Chromosome 5"/>
</dbReference>
<evidence type="ECO:0000313" key="2">
    <source>
        <dbReference type="EMBL" id="CAJ1957591.1"/>
    </source>
</evidence>
<protein>
    <submittedName>
        <fullName evidence="2">Uncharacterized protein</fullName>
    </submittedName>
</protein>
<sequence>SLWKKAQDIQAHNVTPHLLSRGGYRKLEQTMMIEKEKTRYVSSSYALSLDPPSPPSCHEKWKQTRCRRLPKRGGRSDAM</sequence>
<accession>A0AA86TA77</accession>
<evidence type="ECO:0000256" key="1">
    <source>
        <dbReference type="SAM" id="MobiDB-lite"/>
    </source>
</evidence>
<dbReference type="EMBL" id="OY731402">
    <property type="protein sequence ID" value="CAJ1957591.1"/>
    <property type="molecule type" value="Genomic_DNA"/>
</dbReference>
<proteinExistence type="predicted"/>
<feature type="non-terminal residue" evidence="2">
    <location>
        <position position="79"/>
    </location>
</feature>
<dbReference type="AlphaFoldDB" id="A0AA86TA77"/>
<evidence type="ECO:0000313" key="3">
    <source>
        <dbReference type="Proteomes" id="UP001189624"/>
    </source>
</evidence>
<reference evidence="2" key="1">
    <citation type="submission" date="2023-10" db="EMBL/GenBank/DDBJ databases">
        <authorList>
            <person name="Domelevo Entfellner J.-B."/>
        </authorList>
    </citation>
    <scope>NUCLEOTIDE SEQUENCE</scope>
</reference>
<feature type="region of interest" description="Disordered" evidence="1">
    <location>
        <begin position="45"/>
        <end position="79"/>
    </location>
</feature>